<accession>W7KTY6</accession>
<dbReference type="PIRSF" id="PIRSF018249">
    <property type="entry name" value="MyrA_prd"/>
    <property type="match status" value="1"/>
</dbReference>
<keyword evidence="1" id="KW-0862">Zinc</keyword>
<feature type="binding site" evidence="2">
    <location>
        <position position="76"/>
    </location>
    <ligand>
        <name>S-adenosyl-L-methionine</name>
        <dbReference type="ChEBI" id="CHEBI:59789"/>
    </ligand>
</feature>
<organism evidence="5 6">
    <name type="scientific">Cytobacillus firmus DS1</name>
    <dbReference type="NCBI Taxonomy" id="1307436"/>
    <lineage>
        <taxon>Bacteria</taxon>
        <taxon>Bacillati</taxon>
        <taxon>Bacillota</taxon>
        <taxon>Bacilli</taxon>
        <taxon>Bacillales</taxon>
        <taxon>Bacillaceae</taxon>
        <taxon>Cytobacillus</taxon>
    </lineage>
</organism>
<evidence type="ECO:0000313" key="5">
    <source>
        <dbReference type="EMBL" id="EWG10975.1"/>
    </source>
</evidence>
<dbReference type="GO" id="GO:0046872">
    <property type="term" value="F:metal ion binding"/>
    <property type="evidence" value="ECO:0007669"/>
    <property type="project" value="UniProtKB-KW"/>
</dbReference>
<feature type="binding site" evidence="1">
    <location>
        <position position="33"/>
    </location>
    <ligand>
        <name>Zn(2+)</name>
        <dbReference type="ChEBI" id="CHEBI:29105"/>
    </ligand>
</feature>
<dbReference type="PATRIC" id="fig|1307436.3.peg.2311"/>
<reference evidence="5 6" key="2">
    <citation type="journal article" date="2016" name="Sci. Rep.">
        <title>A novel serine protease, Sep1, from Bacillus firmus DS-1 has nematicidal activity and degrades multiple intestinal-associated nematode proteins.</title>
        <authorList>
            <person name="Geng C."/>
            <person name="Nie X."/>
            <person name="Tang Z."/>
            <person name="Zhang Y."/>
            <person name="Lin J."/>
            <person name="Sun M."/>
            <person name="Peng D."/>
        </authorList>
    </citation>
    <scope>NUCLEOTIDE SEQUENCE [LARGE SCALE GENOMIC DNA]</scope>
    <source>
        <strain evidence="5 6">DS1</strain>
    </source>
</reference>
<dbReference type="InterPro" id="IPR029063">
    <property type="entry name" value="SAM-dependent_MTases_sf"/>
</dbReference>
<feature type="binding site" evidence="1">
    <location>
        <position position="37"/>
    </location>
    <ligand>
        <name>Zn(2+)</name>
        <dbReference type="ChEBI" id="CHEBI:29105"/>
    </ligand>
</feature>
<evidence type="ECO:0000259" key="4">
    <source>
        <dbReference type="Pfam" id="PF21302"/>
    </source>
</evidence>
<proteinExistence type="predicted"/>
<feature type="binding site" evidence="1">
    <location>
        <position position="19"/>
    </location>
    <ligand>
        <name>Zn(2+)</name>
        <dbReference type="ChEBI" id="CHEBI:29105"/>
    </ligand>
</feature>
<protein>
    <submittedName>
        <fullName evidence="5">Ribosomal RNA large subunit methyltransferase A</fullName>
    </submittedName>
</protein>
<dbReference type="GO" id="GO:0008168">
    <property type="term" value="F:methyltransferase activity"/>
    <property type="evidence" value="ECO:0007669"/>
    <property type="project" value="UniProtKB-KW"/>
</dbReference>
<reference evidence="6" key="1">
    <citation type="submission" date="2013-03" db="EMBL/GenBank/DDBJ databases">
        <title>Draft genome sequence of Bacillus firmus DS1.</title>
        <authorList>
            <person name="Peng D."/>
            <person name="Zhu L."/>
            <person name="Sun M."/>
        </authorList>
    </citation>
    <scope>NUCLEOTIDE SEQUENCE [LARGE SCALE GENOMIC DNA]</scope>
    <source>
        <strain evidence="6">DS1</strain>
    </source>
</reference>
<evidence type="ECO:0000313" key="6">
    <source>
        <dbReference type="Proteomes" id="UP000019270"/>
    </source>
</evidence>
<gene>
    <name evidence="5" type="ORF">PBF_10802</name>
</gene>
<dbReference type="GO" id="GO:0032259">
    <property type="term" value="P:methylation"/>
    <property type="evidence" value="ECO:0007669"/>
    <property type="project" value="UniProtKB-KW"/>
</dbReference>
<comment type="caution">
    <text evidence="5">The sequence shown here is derived from an EMBL/GenBank/DDBJ whole genome shotgun (WGS) entry which is preliminary data.</text>
</comment>
<keyword evidence="5" id="KW-0808">Transferase</keyword>
<feature type="domain" description="Methyltransferase" evidence="3">
    <location>
        <begin position="100"/>
        <end position="185"/>
    </location>
</feature>
<sequence length="290" mass="32784">MENHAKYKNFGNALRCPLCEESLQVVQSKSLICPNRHTFDISHHGYVNTLSHSPKSRYNKAFFEARKKIIMESELFKRLHEKISAIIDTYSADSDKPAFILDAGCGEGSHLEKILDNSRNETVTGIGLDLSKDGIAQAAKNYKHSIWLVGDLAKSPLADHSMNLILNIFSPSNYKEFKRILAPDGLIIKVVPRADHLKELRDAIHGIEENNLYKNDETISLFKKHFTLTDIITVTDARELDKSERTHLVQMSPLAWDSNEKALDAFITRSSQITIDADILIGLNQKETRL</sequence>
<dbReference type="RefSeq" id="WP_035329739.1">
    <property type="nucleotide sequence ID" value="NZ_APVL01000007.1"/>
</dbReference>
<feature type="binding site" evidence="2">
    <location>
        <begin position="107"/>
        <end position="108"/>
    </location>
    <ligand>
        <name>S-adenosyl-L-methionine</name>
        <dbReference type="ChEBI" id="CHEBI:59789"/>
    </ligand>
</feature>
<dbReference type="InterPro" id="IPR041698">
    <property type="entry name" value="Methyltransf_25"/>
</dbReference>
<evidence type="ECO:0000256" key="1">
    <source>
        <dbReference type="PIRSR" id="PIRSR018249-1"/>
    </source>
</evidence>
<dbReference type="InterPro" id="IPR048647">
    <property type="entry name" value="RlmA_N"/>
</dbReference>
<feature type="domain" description="23S rRNA (guanine(745)-N(1))-methyltransferase N-terminal" evidence="4">
    <location>
        <begin position="15"/>
        <end position="50"/>
    </location>
</feature>
<evidence type="ECO:0000259" key="3">
    <source>
        <dbReference type="Pfam" id="PF13649"/>
    </source>
</evidence>
<dbReference type="SUPFAM" id="SSF53335">
    <property type="entry name" value="S-adenosyl-L-methionine-dependent methyltransferases"/>
    <property type="match status" value="1"/>
</dbReference>
<dbReference type="InterPro" id="IPR016718">
    <property type="entry name" value="rRNA_m1G-MeTrfase_A_prd"/>
</dbReference>
<dbReference type="OrthoDB" id="5522265at2"/>
<evidence type="ECO:0000256" key="2">
    <source>
        <dbReference type="PIRSR" id="PIRSR018249-2"/>
    </source>
</evidence>
<dbReference type="Pfam" id="PF21302">
    <property type="entry name" value="Zn_ribbon_RlmA"/>
    <property type="match status" value="1"/>
</dbReference>
<feature type="binding site" evidence="1">
    <location>
        <position position="16"/>
    </location>
    <ligand>
        <name>Zn(2+)</name>
        <dbReference type="ChEBI" id="CHEBI:29105"/>
    </ligand>
</feature>
<dbReference type="eggNOG" id="COG2226">
    <property type="taxonomic scope" value="Bacteria"/>
</dbReference>
<keyword evidence="5" id="KW-0489">Methyltransferase</keyword>
<feature type="binding site" evidence="2">
    <location>
        <position position="196"/>
    </location>
    <ligand>
        <name>S-adenosyl-L-methionine</name>
        <dbReference type="ChEBI" id="CHEBI:59789"/>
    </ligand>
</feature>
<name>W7KTY6_CYTFI</name>
<keyword evidence="1" id="KW-0479">Metal-binding</keyword>
<dbReference type="Pfam" id="PF13649">
    <property type="entry name" value="Methyltransf_25"/>
    <property type="match status" value="1"/>
</dbReference>
<dbReference type="Proteomes" id="UP000019270">
    <property type="component" value="Unassembled WGS sequence"/>
</dbReference>
<dbReference type="Gene3D" id="3.40.50.150">
    <property type="entry name" value="Vaccinia Virus protein VP39"/>
    <property type="match status" value="1"/>
</dbReference>
<dbReference type="AlphaFoldDB" id="W7KTY6"/>
<dbReference type="EMBL" id="APVL01000007">
    <property type="protein sequence ID" value="EWG10975.1"/>
    <property type="molecule type" value="Genomic_DNA"/>
</dbReference>
<keyword evidence="2" id="KW-0949">S-adenosyl-L-methionine</keyword>